<keyword evidence="7" id="KW-1185">Reference proteome</keyword>
<dbReference type="InterPro" id="IPR025997">
    <property type="entry name" value="SBP_2_dom"/>
</dbReference>
<feature type="signal peptide" evidence="4">
    <location>
        <begin position="1"/>
        <end position="28"/>
    </location>
</feature>
<dbReference type="InterPro" id="IPR028082">
    <property type="entry name" value="Peripla_BP_I"/>
</dbReference>
<gene>
    <name evidence="6" type="ORF">OVY01_04975</name>
</gene>
<dbReference type="Proteomes" id="UP001082899">
    <property type="component" value="Unassembled WGS sequence"/>
</dbReference>
<sequence>MIAKKRFRLRVLVGLVSFGLLGCGFAVAAPVPKLALVQINQEALFFTQMNAGAQAAAKAAGAQLSIYNANNDPSAQANAIETYIQQKVDAILVVAIDVNGIKPAIAEAKKAGIPVITIDSIVQGDNAVQVGVDNKKVSESIGKLSADYASKNLHGHAQVGVVGALNSYIQNVRADGFKAGLAAAPGSRIVATVDGQNVQDQAQSASESLITAHPDLQIVYATGEPALIGVVAASMAQGGTPPYKVMGWDLSSQAIAGLDSGLVLAVVQQSGMGEGTAAVQAAMKLIAHQAVPKNVSVPVTIVTKANVDQFRAQFK</sequence>
<feature type="domain" description="Periplasmic binding protein" evidence="5">
    <location>
        <begin position="41"/>
        <end position="288"/>
    </location>
</feature>
<dbReference type="Pfam" id="PF13407">
    <property type="entry name" value="Peripla_BP_4"/>
    <property type="match status" value="1"/>
</dbReference>
<evidence type="ECO:0000259" key="5">
    <source>
        <dbReference type="Pfam" id="PF13407"/>
    </source>
</evidence>
<organism evidence="6 7">
    <name type="scientific">Robbsia betulipollinis</name>
    <dbReference type="NCBI Taxonomy" id="2981849"/>
    <lineage>
        <taxon>Bacteria</taxon>
        <taxon>Pseudomonadati</taxon>
        <taxon>Pseudomonadota</taxon>
        <taxon>Betaproteobacteria</taxon>
        <taxon>Burkholderiales</taxon>
        <taxon>Burkholderiaceae</taxon>
        <taxon>Robbsia</taxon>
    </lineage>
</organism>
<evidence type="ECO:0000313" key="6">
    <source>
        <dbReference type="EMBL" id="MCY0386600.1"/>
    </source>
</evidence>
<comment type="caution">
    <text evidence="6">The sequence shown here is derived from an EMBL/GenBank/DDBJ whole genome shotgun (WGS) entry which is preliminary data.</text>
</comment>
<feature type="chain" id="PRO_5046389458" evidence="4">
    <location>
        <begin position="29"/>
        <end position="315"/>
    </location>
</feature>
<accession>A0ABT3ZKY1</accession>
<dbReference type="PROSITE" id="PS51257">
    <property type="entry name" value="PROKAR_LIPOPROTEIN"/>
    <property type="match status" value="1"/>
</dbReference>
<comment type="subcellular location">
    <subcellularLocation>
        <location evidence="1">Cell envelope</location>
    </subcellularLocation>
</comment>
<reference evidence="6" key="1">
    <citation type="submission" date="2022-11" db="EMBL/GenBank/DDBJ databases">
        <title>Robbsia betulipollinis sp. nov., isolated from pollen of birch (Betula pendula).</title>
        <authorList>
            <person name="Shi H."/>
            <person name="Ambika Manirajan B."/>
            <person name="Ratering S."/>
            <person name="Geissler-Plaum R."/>
            <person name="Schnell S."/>
        </authorList>
    </citation>
    <scope>NUCLEOTIDE SEQUENCE</scope>
    <source>
        <strain evidence="6">Bb-Pol-6</strain>
    </source>
</reference>
<keyword evidence="3 4" id="KW-0732">Signal</keyword>
<dbReference type="PANTHER" id="PTHR46847">
    <property type="entry name" value="D-ALLOSE-BINDING PERIPLASMIC PROTEIN-RELATED"/>
    <property type="match status" value="1"/>
</dbReference>
<dbReference type="EMBL" id="JAPMXC010000001">
    <property type="protein sequence ID" value="MCY0386600.1"/>
    <property type="molecule type" value="Genomic_DNA"/>
</dbReference>
<evidence type="ECO:0000256" key="3">
    <source>
        <dbReference type="ARBA" id="ARBA00022729"/>
    </source>
</evidence>
<dbReference type="RefSeq" id="WP_267846108.1">
    <property type="nucleotide sequence ID" value="NZ_JAPMXC010000001.1"/>
</dbReference>
<evidence type="ECO:0000256" key="1">
    <source>
        <dbReference type="ARBA" id="ARBA00004196"/>
    </source>
</evidence>
<evidence type="ECO:0000313" key="7">
    <source>
        <dbReference type="Proteomes" id="UP001082899"/>
    </source>
</evidence>
<comment type="similarity">
    <text evidence="2">Belongs to the bacterial solute-binding protein 2 family.</text>
</comment>
<evidence type="ECO:0000256" key="4">
    <source>
        <dbReference type="SAM" id="SignalP"/>
    </source>
</evidence>
<dbReference type="PANTHER" id="PTHR46847:SF1">
    <property type="entry name" value="D-ALLOSE-BINDING PERIPLASMIC PROTEIN-RELATED"/>
    <property type="match status" value="1"/>
</dbReference>
<evidence type="ECO:0000256" key="2">
    <source>
        <dbReference type="ARBA" id="ARBA00007639"/>
    </source>
</evidence>
<dbReference type="Gene3D" id="3.40.50.2300">
    <property type="match status" value="2"/>
</dbReference>
<protein>
    <submittedName>
        <fullName evidence="6">Substrate-binding domain-containing protein</fullName>
    </submittedName>
</protein>
<proteinExistence type="inferred from homology"/>
<name>A0ABT3ZKY1_9BURK</name>
<dbReference type="SUPFAM" id="SSF53822">
    <property type="entry name" value="Periplasmic binding protein-like I"/>
    <property type="match status" value="1"/>
</dbReference>